<sequence>MQAFFSASNEEEALMSGTLGFIRSDCSIKISEQRRKYWIEEKHIKKICRLIASLTGDRKTLNWSVVENKV</sequence>
<protein>
    <submittedName>
        <fullName evidence="1">Uncharacterized protein</fullName>
    </submittedName>
</protein>
<evidence type="ECO:0000313" key="1">
    <source>
        <dbReference type="EMBL" id="VDK85710.1"/>
    </source>
</evidence>
<proteinExistence type="predicted"/>
<keyword evidence="2" id="KW-1185">Reference proteome</keyword>
<dbReference type="Proteomes" id="UP000271889">
    <property type="component" value="Unassembled WGS sequence"/>
</dbReference>
<name>A0A3P6U3I6_CYLGO</name>
<dbReference type="EMBL" id="UYRV01031302">
    <property type="protein sequence ID" value="VDK85710.1"/>
    <property type="molecule type" value="Genomic_DNA"/>
</dbReference>
<gene>
    <name evidence="1" type="ORF">CGOC_LOCUS8494</name>
</gene>
<dbReference type="AlphaFoldDB" id="A0A3P6U3I6"/>
<organism evidence="1 2">
    <name type="scientific">Cylicostephanus goldi</name>
    <name type="common">Nematode worm</name>
    <dbReference type="NCBI Taxonomy" id="71465"/>
    <lineage>
        <taxon>Eukaryota</taxon>
        <taxon>Metazoa</taxon>
        <taxon>Ecdysozoa</taxon>
        <taxon>Nematoda</taxon>
        <taxon>Chromadorea</taxon>
        <taxon>Rhabditida</taxon>
        <taxon>Rhabditina</taxon>
        <taxon>Rhabditomorpha</taxon>
        <taxon>Strongyloidea</taxon>
        <taxon>Strongylidae</taxon>
        <taxon>Cylicostephanus</taxon>
    </lineage>
</organism>
<evidence type="ECO:0000313" key="2">
    <source>
        <dbReference type="Proteomes" id="UP000271889"/>
    </source>
</evidence>
<accession>A0A3P6U3I6</accession>
<reference evidence="1 2" key="1">
    <citation type="submission" date="2018-11" db="EMBL/GenBank/DDBJ databases">
        <authorList>
            <consortium name="Pathogen Informatics"/>
        </authorList>
    </citation>
    <scope>NUCLEOTIDE SEQUENCE [LARGE SCALE GENOMIC DNA]</scope>
</reference>